<dbReference type="InterPro" id="IPR052965">
    <property type="entry name" value="Pigment-catalase-like"/>
</dbReference>
<gene>
    <name evidence="2" type="ORF">RHOBADRAFT_54673</name>
</gene>
<dbReference type="PANTHER" id="PTHR31694:SF26">
    <property type="entry name" value="OS05G0151100 PROTEIN"/>
    <property type="match status" value="1"/>
</dbReference>
<name>A0A0P9IWA3_RHOGW</name>
<protein>
    <submittedName>
        <fullName evidence="2">Uncharacterized protein</fullName>
    </submittedName>
</protein>
<dbReference type="GeneID" id="28977891"/>
<organism evidence="2 3">
    <name type="scientific">Rhodotorula graminis (strain WP1)</name>
    <dbReference type="NCBI Taxonomy" id="578459"/>
    <lineage>
        <taxon>Eukaryota</taxon>
        <taxon>Fungi</taxon>
        <taxon>Dikarya</taxon>
        <taxon>Basidiomycota</taxon>
        <taxon>Pucciniomycotina</taxon>
        <taxon>Microbotryomycetes</taxon>
        <taxon>Sporidiobolales</taxon>
        <taxon>Sporidiobolaceae</taxon>
        <taxon>Rhodotorula</taxon>
    </lineage>
</organism>
<sequence>MLVKVPLVAAAAFATAVSAVAVPADIELMKKSYIERLHKRSTSLAKRNSLTTGVSDATILNFALTLEHLEDTWYKMALEKFTAADFEAAGYTGLYPLLEQVSRDETSHVGFLKAALEAAGATPVQACNYSFPLTTVKDFLSLSQVVEGVGVSAYLGAAGAIHEPDYVTAAGSILTVEARHNAFVRFLNNYTPFPQPYDTPLSATNVVTIVTPFFDSCPEGSAPTIKGKSAINVTTTEFTLGGTLELVPADASAVPAGTTVYCGFATGLEAAFTLWEDGSCKIPTENITTGQTYVLVTTGPSLEDKYTLAGPAIIDTTPQNTSVTIPGLENSAASGASSAVASATSAAGSAVASSAPASASPSPAGLAAATNAAVSGKQMAGAAGLFAALVGGLAVLL</sequence>
<evidence type="ECO:0000313" key="2">
    <source>
        <dbReference type="EMBL" id="KPV74115.1"/>
    </source>
</evidence>
<proteinExistence type="predicted"/>
<evidence type="ECO:0000313" key="3">
    <source>
        <dbReference type="Proteomes" id="UP000053890"/>
    </source>
</evidence>
<dbReference type="Proteomes" id="UP000053890">
    <property type="component" value="Unassembled WGS sequence"/>
</dbReference>
<feature type="chain" id="PRO_5006159746" evidence="1">
    <location>
        <begin position="20"/>
        <end position="397"/>
    </location>
</feature>
<dbReference type="OrthoDB" id="1001765at2759"/>
<reference evidence="2 3" key="1">
    <citation type="journal article" date="2015" name="Front. Microbiol.">
        <title>Genome sequence of the plant growth promoting endophytic yeast Rhodotorula graminis WP1.</title>
        <authorList>
            <person name="Firrincieli A."/>
            <person name="Otillar R."/>
            <person name="Salamov A."/>
            <person name="Schmutz J."/>
            <person name="Khan Z."/>
            <person name="Redman R.S."/>
            <person name="Fleck N.D."/>
            <person name="Lindquist E."/>
            <person name="Grigoriev I.V."/>
            <person name="Doty S.L."/>
        </authorList>
    </citation>
    <scope>NUCLEOTIDE SEQUENCE [LARGE SCALE GENOMIC DNA]</scope>
    <source>
        <strain evidence="2 3">WP1</strain>
    </source>
</reference>
<dbReference type="CDD" id="cd00657">
    <property type="entry name" value="Ferritin_like"/>
    <property type="match status" value="1"/>
</dbReference>
<dbReference type="SUPFAM" id="SSF47240">
    <property type="entry name" value="Ferritin-like"/>
    <property type="match status" value="1"/>
</dbReference>
<dbReference type="InterPro" id="IPR009078">
    <property type="entry name" value="Ferritin-like_SF"/>
</dbReference>
<keyword evidence="1" id="KW-0732">Signal</keyword>
<dbReference type="STRING" id="578459.A0A0P9IWA3"/>
<dbReference type="EMBL" id="KQ474081">
    <property type="protein sequence ID" value="KPV74115.1"/>
    <property type="molecule type" value="Genomic_DNA"/>
</dbReference>
<dbReference type="InterPro" id="IPR012347">
    <property type="entry name" value="Ferritin-like"/>
</dbReference>
<dbReference type="OMA" id="ECTYSFG"/>
<dbReference type="Pfam" id="PF13668">
    <property type="entry name" value="Ferritin_2"/>
    <property type="match status" value="1"/>
</dbReference>
<dbReference type="AlphaFoldDB" id="A0A0P9IWA3"/>
<dbReference type="Gene3D" id="1.20.1260.10">
    <property type="match status" value="1"/>
</dbReference>
<accession>A0A0P9IWA3</accession>
<dbReference type="RefSeq" id="XP_018270164.1">
    <property type="nucleotide sequence ID" value="XM_018417443.1"/>
</dbReference>
<dbReference type="PANTHER" id="PTHR31694">
    <property type="entry name" value="DESICCATION-LIKE PROTEIN"/>
    <property type="match status" value="1"/>
</dbReference>
<keyword evidence="3" id="KW-1185">Reference proteome</keyword>
<evidence type="ECO:0000256" key="1">
    <source>
        <dbReference type="SAM" id="SignalP"/>
    </source>
</evidence>
<feature type="signal peptide" evidence="1">
    <location>
        <begin position="1"/>
        <end position="19"/>
    </location>
</feature>